<name>D8RKL6_SELML</name>
<dbReference type="ESTHER" id="selml-d8rkl6">
    <property type="family name" value="abh_upf0017"/>
</dbReference>
<dbReference type="PIRSF" id="PIRSF005211">
    <property type="entry name" value="Ab_hydro_YheT"/>
    <property type="match status" value="1"/>
</dbReference>
<dbReference type="PANTHER" id="PTHR10794">
    <property type="entry name" value="ABHYDROLASE DOMAIN-CONTAINING PROTEIN"/>
    <property type="match status" value="1"/>
</dbReference>
<dbReference type="Gene3D" id="3.40.50.1820">
    <property type="entry name" value="alpha/beta hydrolase"/>
    <property type="match status" value="1"/>
</dbReference>
<dbReference type="GO" id="GO:0034338">
    <property type="term" value="F:short-chain carboxylesterase activity"/>
    <property type="evidence" value="ECO:0000318"/>
    <property type="project" value="GO_Central"/>
</dbReference>
<dbReference type="InParanoid" id="D8RKL6"/>
<dbReference type="AlphaFoldDB" id="D8RKL6"/>
<dbReference type="OMA" id="LDWHGPH"/>
<dbReference type="FunCoup" id="D8RKL6">
    <property type="interactions" value="1395"/>
</dbReference>
<dbReference type="EMBL" id="GL377582">
    <property type="protein sequence ID" value="EFJ27261.1"/>
    <property type="molecule type" value="Genomic_DNA"/>
</dbReference>
<evidence type="ECO:0000256" key="1">
    <source>
        <dbReference type="ARBA" id="ARBA00010884"/>
    </source>
</evidence>
<dbReference type="Gramene" id="EFJ27261">
    <property type="protein sequence ID" value="EFJ27261"/>
    <property type="gene ID" value="SELMODRAFT_172238"/>
</dbReference>
<comment type="similarity">
    <text evidence="1">Belongs to the AB hydrolase superfamily. AB hydrolase 4 family.</text>
</comment>
<sequence>MPTVKRRKYRAFPVIGSNRHVETVFAAFYRHRPKMRFRRECLRMIDGGTVALDWPVMGEDRDAAKWREKLPSDAPVLIFLPGLTGGSHDSYVKYLVSRVRNIGWHTVVFNSRGCSDSPVTSPKFYSASFTEDLRQVVRFVAYRFPESRIYAVGWSLGANILVRYLGQEGENCILSGAVSLCNPFDLVVADEDFRKGFNNIYDKSLATSLRTIFRKHAALFEEIGGEYNIPLAANAKTVRQFDEGLTRVSFGYRSVDEYYADASSSKSIEHVKVPLFCIQAANDPIAPNRAIPRAAIKENRNCLLVVTPKGGHLGWVAGQNAPFGNPWTDTVVVEYLEAVESLYRDRKSIQREQVSRKEDDHVEIACAT</sequence>
<keyword evidence="5" id="KW-1185">Reference proteome</keyword>
<evidence type="ECO:0000259" key="3">
    <source>
        <dbReference type="Pfam" id="PF00561"/>
    </source>
</evidence>
<dbReference type="InterPro" id="IPR012020">
    <property type="entry name" value="ABHD4"/>
</dbReference>
<dbReference type="InterPro" id="IPR050960">
    <property type="entry name" value="AB_hydrolase_4_sf"/>
</dbReference>
<evidence type="ECO:0000256" key="2">
    <source>
        <dbReference type="PIRSR" id="PIRSR005211-1"/>
    </source>
</evidence>
<feature type="active site" description="Charge relay system" evidence="2">
    <location>
        <position position="312"/>
    </location>
</feature>
<dbReference type="SUPFAM" id="SSF53474">
    <property type="entry name" value="alpha/beta-Hydrolases"/>
    <property type="match status" value="1"/>
</dbReference>
<evidence type="ECO:0000313" key="4">
    <source>
        <dbReference type="EMBL" id="EFJ27261.1"/>
    </source>
</evidence>
<feature type="active site" description="Charge relay system" evidence="2">
    <location>
        <position position="283"/>
    </location>
</feature>
<dbReference type="eggNOG" id="KOG1838">
    <property type="taxonomic scope" value="Eukaryota"/>
</dbReference>
<protein>
    <recommendedName>
        <fullName evidence="3">AB hydrolase-1 domain-containing protein</fullName>
    </recommendedName>
</protein>
<dbReference type="GO" id="GO:0047372">
    <property type="term" value="F:monoacylglycerol lipase activity"/>
    <property type="evidence" value="ECO:0000318"/>
    <property type="project" value="GO_Central"/>
</dbReference>
<feature type="domain" description="AB hydrolase-1" evidence="3">
    <location>
        <begin position="75"/>
        <end position="313"/>
    </location>
</feature>
<dbReference type="KEGG" id="smo:SELMODRAFT_172238"/>
<dbReference type="InterPro" id="IPR029058">
    <property type="entry name" value="AB_hydrolase_fold"/>
</dbReference>
<dbReference type="Pfam" id="PF00561">
    <property type="entry name" value="Abhydrolase_1"/>
    <property type="match status" value="1"/>
</dbReference>
<dbReference type="HOGENOM" id="CLU_032487_2_2_1"/>
<reference evidence="4 5" key="1">
    <citation type="journal article" date="2011" name="Science">
        <title>The Selaginella genome identifies genetic changes associated with the evolution of vascular plants.</title>
        <authorList>
            <person name="Banks J.A."/>
            <person name="Nishiyama T."/>
            <person name="Hasebe M."/>
            <person name="Bowman J.L."/>
            <person name="Gribskov M."/>
            <person name="dePamphilis C."/>
            <person name="Albert V.A."/>
            <person name="Aono N."/>
            <person name="Aoyama T."/>
            <person name="Ambrose B.A."/>
            <person name="Ashton N.W."/>
            <person name="Axtell M.J."/>
            <person name="Barker E."/>
            <person name="Barker M.S."/>
            <person name="Bennetzen J.L."/>
            <person name="Bonawitz N.D."/>
            <person name="Chapple C."/>
            <person name="Cheng C."/>
            <person name="Correa L.G."/>
            <person name="Dacre M."/>
            <person name="DeBarry J."/>
            <person name="Dreyer I."/>
            <person name="Elias M."/>
            <person name="Engstrom E.M."/>
            <person name="Estelle M."/>
            <person name="Feng L."/>
            <person name="Finet C."/>
            <person name="Floyd S.K."/>
            <person name="Frommer W.B."/>
            <person name="Fujita T."/>
            <person name="Gramzow L."/>
            <person name="Gutensohn M."/>
            <person name="Harholt J."/>
            <person name="Hattori M."/>
            <person name="Heyl A."/>
            <person name="Hirai T."/>
            <person name="Hiwatashi Y."/>
            <person name="Ishikawa M."/>
            <person name="Iwata M."/>
            <person name="Karol K.G."/>
            <person name="Koehler B."/>
            <person name="Kolukisaoglu U."/>
            <person name="Kubo M."/>
            <person name="Kurata T."/>
            <person name="Lalonde S."/>
            <person name="Li K."/>
            <person name="Li Y."/>
            <person name="Litt A."/>
            <person name="Lyons E."/>
            <person name="Manning G."/>
            <person name="Maruyama T."/>
            <person name="Michael T.P."/>
            <person name="Mikami K."/>
            <person name="Miyazaki S."/>
            <person name="Morinaga S."/>
            <person name="Murata T."/>
            <person name="Mueller-Roeber B."/>
            <person name="Nelson D.R."/>
            <person name="Obara M."/>
            <person name="Oguri Y."/>
            <person name="Olmstead R.G."/>
            <person name="Onodera N."/>
            <person name="Petersen B.L."/>
            <person name="Pils B."/>
            <person name="Prigge M."/>
            <person name="Rensing S.A."/>
            <person name="Riano-Pachon D.M."/>
            <person name="Roberts A.W."/>
            <person name="Sato Y."/>
            <person name="Scheller H.V."/>
            <person name="Schulz B."/>
            <person name="Schulz C."/>
            <person name="Shakirov E.V."/>
            <person name="Shibagaki N."/>
            <person name="Shinohara N."/>
            <person name="Shippen D.E."/>
            <person name="Soerensen I."/>
            <person name="Sotooka R."/>
            <person name="Sugimoto N."/>
            <person name="Sugita M."/>
            <person name="Sumikawa N."/>
            <person name="Tanurdzic M."/>
            <person name="Theissen G."/>
            <person name="Ulvskov P."/>
            <person name="Wakazuki S."/>
            <person name="Weng J.K."/>
            <person name="Willats W.W."/>
            <person name="Wipf D."/>
            <person name="Wolf P.G."/>
            <person name="Yang L."/>
            <person name="Zimmer A.D."/>
            <person name="Zhu Q."/>
            <person name="Mitros T."/>
            <person name="Hellsten U."/>
            <person name="Loque D."/>
            <person name="Otillar R."/>
            <person name="Salamov A."/>
            <person name="Schmutz J."/>
            <person name="Shapiro H."/>
            <person name="Lindquist E."/>
            <person name="Lucas S."/>
            <person name="Rokhsar D."/>
            <person name="Grigoriev I.V."/>
        </authorList>
    </citation>
    <scope>NUCLEOTIDE SEQUENCE [LARGE SCALE GENOMIC DNA]</scope>
</reference>
<gene>
    <name evidence="4" type="ORF">SELMODRAFT_172238</name>
</gene>
<organism evidence="5">
    <name type="scientific">Selaginella moellendorffii</name>
    <name type="common">Spikemoss</name>
    <dbReference type="NCBI Taxonomy" id="88036"/>
    <lineage>
        <taxon>Eukaryota</taxon>
        <taxon>Viridiplantae</taxon>
        <taxon>Streptophyta</taxon>
        <taxon>Embryophyta</taxon>
        <taxon>Tracheophyta</taxon>
        <taxon>Lycopodiopsida</taxon>
        <taxon>Selaginellales</taxon>
        <taxon>Selaginellaceae</taxon>
        <taxon>Selaginella</taxon>
    </lineage>
</organism>
<dbReference type="InterPro" id="IPR000073">
    <property type="entry name" value="AB_hydrolase_1"/>
</dbReference>
<dbReference type="Proteomes" id="UP000001514">
    <property type="component" value="Unassembled WGS sequence"/>
</dbReference>
<proteinExistence type="inferred from homology"/>
<dbReference type="GO" id="GO:0006629">
    <property type="term" value="P:lipid metabolic process"/>
    <property type="evidence" value="ECO:0000318"/>
    <property type="project" value="GO_Central"/>
</dbReference>
<dbReference type="STRING" id="88036.D8RKL6"/>
<dbReference type="PANTHER" id="PTHR10794:SF84">
    <property type="entry name" value="ESTERASE_LIPASE_THIOESTERASE FAMILY PROTEIN"/>
    <property type="match status" value="1"/>
</dbReference>
<evidence type="ECO:0000313" key="5">
    <source>
        <dbReference type="Proteomes" id="UP000001514"/>
    </source>
</evidence>
<feature type="active site" description="Charge relay system" evidence="2">
    <location>
        <position position="155"/>
    </location>
</feature>
<dbReference type="OrthoDB" id="247542at2759"/>
<dbReference type="FunFam" id="3.40.50.1820:FF:000140">
    <property type="entry name" value="Esterase/lipase/thioesterase family protein"/>
    <property type="match status" value="1"/>
</dbReference>
<accession>D8RKL6</accession>